<accession>A0A1Z5SBL1</accession>
<keyword evidence="3" id="KW-1185">Reference proteome</keyword>
<reference evidence="3" key="2">
    <citation type="journal article" date="2018" name="Plant J.">
        <title>The Sorghum bicolor reference genome: improved assembly, gene annotations, a transcriptome atlas, and signatures of genome organization.</title>
        <authorList>
            <person name="McCormick R.F."/>
            <person name="Truong S.K."/>
            <person name="Sreedasyam A."/>
            <person name="Jenkins J."/>
            <person name="Shu S."/>
            <person name="Sims D."/>
            <person name="Kennedy M."/>
            <person name="Amirebrahimi M."/>
            <person name="Weers B.D."/>
            <person name="McKinley B."/>
            <person name="Mattison A."/>
            <person name="Morishige D.T."/>
            <person name="Grimwood J."/>
            <person name="Schmutz J."/>
            <person name="Mullet J.E."/>
        </authorList>
    </citation>
    <scope>NUCLEOTIDE SEQUENCE [LARGE SCALE GENOMIC DNA]</scope>
    <source>
        <strain evidence="3">cv. BTx623</strain>
    </source>
</reference>
<dbReference type="OMA" id="HEVFAHM"/>
<dbReference type="EMBL" id="CM000760">
    <property type="protein sequence ID" value="OQU93310.1"/>
    <property type="molecule type" value="Genomic_DNA"/>
</dbReference>
<protein>
    <recommendedName>
        <fullName evidence="1">KIB1-4 beta-propeller domain-containing protein</fullName>
    </recommendedName>
</protein>
<dbReference type="AlphaFoldDB" id="A0A1Z5SBL1"/>
<name>A0A1Z5SBL1_SORBI</name>
<sequence length="322" mass="35944">MVPFLVATDPNAITEDGHAILLDSNGERLTHDFEALRGSTRLAATCQGWILSLGSEQEDNRRSFLYDPYTCDKIELPRFDDTLQLPRDFSAALSSDKPTTTNNTIVVVLHPDQTTLWYCRVVIAGSGGEQNNNDDAADAAEWIKKIIIWHLTACQGRFYFPATMLEHGILEFDPHPAIRVVAMGGLPEVVPPNPWGWCAHICHFEMDGEHYQLLAYFYMEPAVTTGIALYRMDVGRRRWCEVVDGIGGGGDRALLWCGYGGGCCTASRFGLEPDCVYMIHPFDNLMHVFNLAARTERVCFHPSEDLAKLPSGAFWLLPTNTD</sequence>
<evidence type="ECO:0000259" key="1">
    <source>
        <dbReference type="Pfam" id="PF03478"/>
    </source>
</evidence>
<proteinExistence type="predicted"/>
<evidence type="ECO:0000313" key="3">
    <source>
        <dbReference type="Proteomes" id="UP000000768"/>
    </source>
</evidence>
<dbReference type="InterPro" id="IPR005174">
    <property type="entry name" value="KIB1-4_b-propeller"/>
</dbReference>
<organism evidence="2 3">
    <name type="scientific">Sorghum bicolor</name>
    <name type="common">Sorghum</name>
    <name type="synonym">Sorghum vulgare</name>
    <dbReference type="NCBI Taxonomy" id="4558"/>
    <lineage>
        <taxon>Eukaryota</taxon>
        <taxon>Viridiplantae</taxon>
        <taxon>Streptophyta</taxon>
        <taxon>Embryophyta</taxon>
        <taxon>Tracheophyta</taxon>
        <taxon>Spermatophyta</taxon>
        <taxon>Magnoliopsida</taxon>
        <taxon>Liliopsida</taxon>
        <taxon>Poales</taxon>
        <taxon>Poaceae</taxon>
        <taxon>PACMAD clade</taxon>
        <taxon>Panicoideae</taxon>
        <taxon>Andropogonodae</taxon>
        <taxon>Andropogoneae</taxon>
        <taxon>Sorghinae</taxon>
        <taxon>Sorghum</taxon>
    </lineage>
</organism>
<dbReference type="PANTHER" id="PTHR33127">
    <property type="entry name" value="TRANSMEMBRANE PROTEIN"/>
    <property type="match status" value="1"/>
</dbReference>
<reference evidence="2 3" key="1">
    <citation type="journal article" date="2009" name="Nature">
        <title>The Sorghum bicolor genome and the diversification of grasses.</title>
        <authorList>
            <person name="Paterson A.H."/>
            <person name="Bowers J.E."/>
            <person name="Bruggmann R."/>
            <person name="Dubchak I."/>
            <person name="Grimwood J."/>
            <person name="Gundlach H."/>
            <person name="Haberer G."/>
            <person name="Hellsten U."/>
            <person name="Mitros T."/>
            <person name="Poliakov A."/>
            <person name="Schmutz J."/>
            <person name="Spannagl M."/>
            <person name="Tang H."/>
            <person name="Wang X."/>
            <person name="Wicker T."/>
            <person name="Bharti A.K."/>
            <person name="Chapman J."/>
            <person name="Feltus F.A."/>
            <person name="Gowik U."/>
            <person name="Grigoriev I.V."/>
            <person name="Lyons E."/>
            <person name="Maher C.A."/>
            <person name="Martis M."/>
            <person name="Narechania A."/>
            <person name="Otillar R.P."/>
            <person name="Penning B.W."/>
            <person name="Salamov A.A."/>
            <person name="Wang Y."/>
            <person name="Zhang L."/>
            <person name="Carpita N.C."/>
            <person name="Freeling M."/>
            <person name="Gingle A.R."/>
            <person name="Hash C.T."/>
            <person name="Keller B."/>
            <person name="Klein P."/>
            <person name="Kresovich S."/>
            <person name="McCann M.C."/>
            <person name="Ming R."/>
            <person name="Peterson D.G."/>
            <person name="Mehboob-ur-Rahman"/>
            <person name="Ware D."/>
            <person name="Westhoff P."/>
            <person name="Mayer K.F."/>
            <person name="Messing J."/>
            <person name="Rokhsar D.S."/>
        </authorList>
    </citation>
    <scope>NUCLEOTIDE SEQUENCE [LARGE SCALE GENOMIC DNA]</scope>
    <source>
        <strain evidence="3">cv. BTx623</strain>
    </source>
</reference>
<feature type="domain" description="KIB1-4 beta-propeller" evidence="1">
    <location>
        <begin position="38"/>
        <end position="290"/>
    </location>
</feature>
<evidence type="ECO:0000313" key="2">
    <source>
        <dbReference type="EMBL" id="OQU93310.1"/>
    </source>
</evidence>
<dbReference type="eggNOG" id="ENOG502R6EA">
    <property type="taxonomic scope" value="Eukaryota"/>
</dbReference>
<dbReference type="Pfam" id="PF03478">
    <property type="entry name" value="Beta-prop_KIB1-4"/>
    <property type="match status" value="1"/>
</dbReference>
<dbReference type="Gramene" id="OQU93310">
    <property type="protein sequence ID" value="OQU93310"/>
    <property type="gene ID" value="SORBI_3001G517400"/>
</dbReference>
<dbReference type="Proteomes" id="UP000000768">
    <property type="component" value="Chromosome 1"/>
</dbReference>
<dbReference type="InParanoid" id="A0A1Z5SBL1"/>
<gene>
    <name evidence="2" type="ORF">SORBI_3001G517400</name>
</gene>
<dbReference type="PANTHER" id="PTHR33127:SF32">
    <property type="entry name" value="DUF295 DOMAIN-CONTAINING PROTEIN"/>
    <property type="match status" value="1"/>
</dbReference>